<proteinExistence type="predicted"/>
<dbReference type="AlphaFoldDB" id="A0A977PLD4"/>
<organism evidence="1 2">
    <name type="scientific">Ignicoccus pacificus DSM 13166</name>
    <dbReference type="NCBI Taxonomy" id="940294"/>
    <lineage>
        <taxon>Archaea</taxon>
        <taxon>Thermoproteota</taxon>
        <taxon>Thermoprotei</taxon>
        <taxon>Desulfurococcales</taxon>
        <taxon>Desulfurococcaceae</taxon>
        <taxon>Ignicoccus</taxon>
    </lineage>
</organism>
<gene>
    <name evidence="1" type="ORF">IPA_09755</name>
</gene>
<keyword evidence="2" id="KW-1185">Reference proteome</keyword>
<dbReference type="EMBL" id="CP006868">
    <property type="protein sequence ID" value="UXD22937.1"/>
    <property type="molecule type" value="Genomic_DNA"/>
</dbReference>
<evidence type="ECO:0000313" key="1">
    <source>
        <dbReference type="EMBL" id="UXD22937.1"/>
    </source>
</evidence>
<protein>
    <submittedName>
        <fullName evidence="1">Uncharacterized protein</fullName>
    </submittedName>
</protein>
<sequence>MGVYAKMKAAAEKGYKYFLIPFGENVTFLSKVKEVNTPFGVIQSISKIKVNLIEEGKKLGIKVIPVATIFDALKYWVPNPPKIPKPFVAEDLPAALKSTLENWLNYYLKLYEEYKYETRGLTDISVNLLERASEFAHEALKLSKTQPYQAVNMAFTAALYAEKAYWIDQVTLHGFQAILTLGTEAQKYSKESMKIVMGNMTYDPNKLDVLMTAASRALKSYYYYHAALNSTNIDDVITYLVYSKYYSLATRTWLELLKVVPSAPRSLMISEITFNKTADALYSSANGILGYLLAMNIPVDKNLETAIAIYKIASDKPAIFRMAASMYFIASASYTLHTNYSISLENVLKKSSLTASYALSLALSRGLEPYVSLLYDYSANKLKTTFPLDALFFFEFAAMHSYVLYTLS</sequence>
<name>A0A977PLD4_9CREN</name>
<evidence type="ECO:0000313" key="2">
    <source>
        <dbReference type="Proteomes" id="UP001063698"/>
    </source>
</evidence>
<accession>A0A977PLD4</accession>
<dbReference type="Proteomes" id="UP001063698">
    <property type="component" value="Chromosome"/>
</dbReference>
<dbReference type="KEGG" id="ipc:IPA_09755"/>
<reference evidence="1" key="1">
    <citation type="submission" date="2013-11" db="EMBL/GenBank/DDBJ databases">
        <title>Comparative genomics of Ignicoccus.</title>
        <authorList>
            <person name="Podar M."/>
        </authorList>
    </citation>
    <scope>NUCLEOTIDE SEQUENCE</scope>
    <source>
        <strain evidence="1">DSM 13166</strain>
    </source>
</reference>